<dbReference type="PANTHER" id="PTHR10458:SF22">
    <property type="entry name" value="PEPTIDE DEFORMYLASE"/>
    <property type="match status" value="1"/>
</dbReference>
<comment type="cofactor">
    <cofactor evidence="2">
        <name>Fe(2+)</name>
        <dbReference type="ChEBI" id="CHEBI:29033"/>
    </cofactor>
    <text evidence="2">Binds 1 Fe(2+) ion.</text>
</comment>
<dbReference type="CDD" id="cd00487">
    <property type="entry name" value="Pep_deformylase"/>
    <property type="match status" value="1"/>
</dbReference>
<dbReference type="STRING" id="479434.Sthe_0382"/>
<dbReference type="Pfam" id="PF01327">
    <property type="entry name" value="Pep_deformylase"/>
    <property type="match status" value="1"/>
</dbReference>
<keyword evidence="2" id="KW-0408">Iron</keyword>
<organism evidence="3 4">
    <name type="scientific">Sphaerobacter thermophilus (strain ATCC 49802 / DSM 20745 / KCCM 41009 / NCIMB 13125 / S 6022)</name>
    <dbReference type="NCBI Taxonomy" id="479434"/>
    <lineage>
        <taxon>Bacteria</taxon>
        <taxon>Pseudomonadati</taxon>
        <taxon>Thermomicrobiota</taxon>
        <taxon>Thermomicrobia</taxon>
        <taxon>Sphaerobacterales</taxon>
        <taxon>Sphaerobacterineae</taxon>
        <taxon>Sphaerobacteraceae</taxon>
        <taxon>Sphaerobacter</taxon>
    </lineage>
</organism>
<gene>
    <name evidence="2" type="primary">def</name>
    <name evidence="3" type="ordered locus">Sthe_0382</name>
</gene>
<dbReference type="EC" id="3.5.1.88" evidence="2"/>
<evidence type="ECO:0000313" key="4">
    <source>
        <dbReference type="Proteomes" id="UP000002027"/>
    </source>
</evidence>
<feature type="binding site" evidence="2">
    <location>
        <position position="97"/>
    </location>
    <ligand>
        <name>Fe cation</name>
        <dbReference type="ChEBI" id="CHEBI:24875"/>
    </ligand>
</feature>
<dbReference type="InterPro" id="IPR023635">
    <property type="entry name" value="Peptide_deformylase"/>
</dbReference>
<evidence type="ECO:0000256" key="2">
    <source>
        <dbReference type="HAMAP-Rule" id="MF_00163"/>
    </source>
</evidence>
<dbReference type="GO" id="GO:0006412">
    <property type="term" value="P:translation"/>
    <property type="evidence" value="ECO:0007669"/>
    <property type="project" value="UniProtKB-UniRule"/>
</dbReference>
<evidence type="ECO:0000256" key="1">
    <source>
        <dbReference type="ARBA" id="ARBA00010759"/>
    </source>
</evidence>
<dbReference type="AlphaFoldDB" id="D1C7I8"/>
<feature type="binding site" evidence="2">
    <location>
        <position position="143"/>
    </location>
    <ligand>
        <name>Fe cation</name>
        <dbReference type="ChEBI" id="CHEBI:24875"/>
    </ligand>
</feature>
<comment type="catalytic activity">
    <reaction evidence="2">
        <text>N-terminal N-formyl-L-methionyl-[peptide] + H2O = N-terminal L-methionyl-[peptide] + formate</text>
        <dbReference type="Rhea" id="RHEA:24420"/>
        <dbReference type="Rhea" id="RHEA-COMP:10639"/>
        <dbReference type="Rhea" id="RHEA-COMP:10640"/>
        <dbReference type="ChEBI" id="CHEBI:15377"/>
        <dbReference type="ChEBI" id="CHEBI:15740"/>
        <dbReference type="ChEBI" id="CHEBI:49298"/>
        <dbReference type="ChEBI" id="CHEBI:64731"/>
        <dbReference type="EC" id="3.5.1.88"/>
    </reaction>
</comment>
<feature type="active site" evidence="2">
    <location>
        <position position="140"/>
    </location>
</feature>
<dbReference type="OrthoDB" id="9784988at2"/>
<dbReference type="GO" id="GO:0046872">
    <property type="term" value="F:metal ion binding"/>
    <property type="evidence" value="ECO:0007669"/>
    <property type="project" value="UniProtKB-KW"/>
</dbReference>
<dbReference type="RefSeq" id="WP_012870868.1">
    <property type="nucleotide sequence ID" value="NC_013523.1"/>
</dbReference>
<sequence>MAVLKLVYEGDPRLRQKAVRIRKVDDDLRRLAADMLETMYAADGVGLAGPQVGVMRRIIVIGVPAGFENEDDPPIEMALINPEIVRASGRQVGPEGCLSIPNWYGEVPRAMHVTVKARDLDDREIRIKASGGLARILQHEIDHLDGILFTDRVEDKSTLQYIEPAPVEEEAPAPADD</sequence>
<dbReference type="NCBIfam" id="TIGR00079">
    <property type="entry name" value="pept_deformyl"/>
    <property type="match status" value="1"/>
</dbReference>
<reference evidence="4" key="1">
    <citation type="submission" date="2009-11" db="EMBL/GenBank/DDBJ databases">
        <title>The complete chromosome 1 of Sphaerobacter thermophilus DSM 20745.</title>
        <authorList>
            <person name="Lucas S."/>
            <person name="Copeland A."/>
            <person name="Lapidus A."/>
            <person name="Glavina del Rio T."/>
            <person name="Dalin E."/>
            <person name="Tice H."/>
            <person name="Bruce D."/>
            <person name="Goodwin L."/>
            <person name="Pitluck S."/>
            <person name="Kyrpides N."/>
            <person name="Mavromatis K."/>
            <person name="Ivanova N."/>
            <person name="Mikhailova N."/>
            <person name="LaButti K.M."/>
            <person name="Clum A."/>
            <person name="Sun H.I."/>
            <person name="Brettin T."/>
            <person name="Detter J.C."/>
            <person name="Han C."/>
            <person name="Larimer F."/>
            <person name="Land M."/>
            <person name="Hauser L."/>
            <person name="Markowitz V."/>
            <person name="Cheng J.F."/>
            <person name="Hugenholtz P."/>
            <person name="Woyke T."/>
            <person name="Wu D."/>
            <person name="Steenblock K."/>
            <person name="Schneider S."/>
            <person name="Pukall R."/>
            <person name="Goeker M."/>
            <person name="Klenk H.P."/>
            <person name="Eisen J.A."/>
        </authorList>
    </citation>
    <scope>NUCLEOTIDE SEQUENCE [LARGE SCALE GENOMIC DNA]</scope>
    <source>
        <strain evidence="4">ATCC 49802 / DSM 20745 / S 6022</strain>
    </source>
</reference>
<evidence type="ECO:0000313" key="3">
    <source>
        <dbReference type="EMBL" id="ACZ37821.1"/>
    </source>
</evidence>
<dbReference type="PANTHER" id="PTHR10458">
    <property type="entry name" value="PEPTIDE DEFORMYLASE"/>
    <property type="match status" value="1"/>
</dbReference>
<dbReference type="SUPFAM" id="SSF56420">
    <property type="entry name" value="Peptide deformylase"/>
    <property type="match status" value="1"/>
</dbReference>
<dbReference type="Gene3D" id="3.90.45.10">
    <property type="entry name" value="Peptide deformylase"/>
    <property type="match status" value="1"/>
</dbReference>
<dbReference type="GO" id="GO:0042586">
    <property type="term" value="F:peptide deformylase activity"/>
    <property type="evidence" value="ECO:0007669"/>
    <property type="project" value="UniProtKB-UniRule"/>
</dbReference>
<comment type="function">
    <text evidence="2">Removes the formyl group from the N-terminal Met of newly synthesized proteins. Requires at least a dipeptide for an efficient rate of reaction. N-terminal L-methionine is a prerequisite for activity but the enzyme has broad specificity at other positions.</text>
</comment>
<dbReference type="Proteomes" id="UP000002027">
    <property type="component" value="Chromosome 1"/>
</dbReference>
<keyword evidence="2" id="KW-0479">Metal-binding</keyword>
<keyword evidence="2" id="KW-0648">Protein biosynthesis</keyword>
<dbReference type="FunCoup" id="D1C7I8">
    <property type="interactions" value="404"/>
</dbReference>
<dbReference type="EMBL" id="CP001823">
    <property type="protein sequence ID" value="ACZ37821.1"/>
    <property type="molecule type" value="Genomic_DNA"/>
</dbReference>
<name>D1C7I8_SPHTD</name>
<dbReference type="InterPro" id="IPR036821">
    <property type="entry name" value="Peptide_deformylase_sf"/>
</dbReference>
<dbReference type="KEGG" id="sti:Sthe_0382"/>
<accession>D1C7I8</accession>
<dbReference type="HAMAP" id="MF_00163">
    <property type="entry name" value="Pep_deformylase"/>
    <property type="match status" value="1"/>
</dbReference>
<feature type="binding site" evidence="2">
    <location>
        <position position="139"/>
    </location>
    <ligand>
        <name>Fe cation</name>
        <dbReference type="ChEBI" id="CHEBI:24875"/>
    </ligand>
</feature>
<comment type="similarity">
    <text evidence="1 2">Belongs to the polypeptide deformylase family.</text>
</comment>
<dbReference type="eggNOG" id="COG0242">
    <property type="taxonomic scope" value="Bacteria"/>
</dbReference>
<protein>
    <recommendedName>
        <fullName evidence="2">Peptide deformylase</fullName>
        <shortName evidence="2">PDF</shortName>
        <ecNumber evidence="2">3.5.1.88</ecNumber>
    </recommendedName>
    <alternativeName>
        <fullName evidence="2">Polypeptide deformylase</fullName>
    </alternativeName>
</protein>
<dbReference type="NCBIfam" id="NF001159">
    <property type="entry name" value="PRK00150.1-3"/>
    <property type="match status" value="1"/>
</dbReference>
<proteinExistence type="inferred from homology"/>
<dbReference type="PRINTS" id="PR01576">
    <property type="entry name" value="PDEFORMYLASE"/>
</dbReference>
<keyword evidence="4" id="KW-1185">Reference proteome</keyword>
<dbReference type="PIRSF" id="PIRSF004749">
    <property type="entry name" value="Pep_def"/>
    <property type="match status" value="1"/>
</dbReference>
<dbReference type="InParanoid" id="D1C7I8"/>
<dbReference type="HOGENOM" id="CLU_061901_4_2_0"/>
<keyword evidence="2 3" id="KW-0378">Hydrolase</keyword>
<reference evidence="3 4" key="2">
    <citation type="journal article" date="2010" name="Stand. Genomic Sci.">
        <title>Complete genome sequence of Desulfohalobium retbaense type strain (HR(100)).</title>
        <authorList>
            <person name="Spring S."/>
            <person name="Nolan M."/>
            <person name="Lapidus A."/>
            <person name="Glavina Del Rio T."/>
            <person name="Copeland A."/>
            <person name="Tice H."/>
            <person name="Cheng J.F."/>
            <person name="Lucas S."/>
            <person name="Land M."/>
            <person name="Chen F."/>
            <person name="Bruce D."/>
            <person name="Goodwin L."/>
            <person name="Pitluck S."/>
            <person name="Ivanova N."/>
            <person name="Mavromatis K."/>
            <person name="Mikhailova N."/>
            <person name="Pati A."/>
            <person name="Chen A."/>
            <person name="Palaniappan K."/>
            <person name="Hauser L."/>
            <person name="Chang Y.J."/>
            <person name="Jeffries C.D."/>
            <person name="Munk C."/>
            <person name="Kiss H."/>
            <person name="Chain P."/>
            <person name="Han C."/>
            <person name="Brettin T."/>
            <person name="Detter J.C."/>
            <person name="Schuler E."/>
            <person name="Goker M."/>
            <person name="Rohde M."/>
            <person name="Bristow J."/>
            <person name="Eisen J.A."/>
            <person name="Markowitz V."/>
            <person name="Hugenholtz P."/>
            <person name="Kyrpides N.C."/>
            <person name="Klenk H.P."/>
        </authorList>
    </citation>
    <scope>NUCLEOTIDE SEQUENCE [LARGE SCALE GENOMIC DNA]</scope>
    <source>
        <strain evidence="4">ATCC 49802 / DSM 20745 / S 6022</strain>
    </source>
</reference>